<comment type="caution">
    <text evidence="1">The sequence shown here is derived from an EMBL/GenBank/DDBJ whole genome shotgun (WGS) entry which is preliminary data.</text>
</comment>
<dbReference type="AlphaFoldDB" id="A0A6N7IUU4"/>
<dbReference type="EMBL" id="WHYR01000060">
    <property type="protein sequence ID" value="MQL53671.1"/>
    <property type="molecule type" value="Genomic_DNA"/>
</dbReference>
<organism evidence="1 2">
    <name type="scientific">Desulfofundulus thermobenzoicus</name>
    <dbReference type="NCBI Taxonomy" id="29376"/>
    <lineage>
        <taxon>Bacteria</taxon>
        <taxon>Bacillati</taxon>
        <taxon>Bacillota</taxon>
        <taxon>Clostridia</taxon>
        <taxon>Eubacteriales</taxon>
        <taxon>Peptococcaceae</taxon>
        <taxon>Desulfofundulus</taxon>
    </lineage>
</organism>
<keyword evidence="2" id="KW-1185">Reference proteome</keyword>
<protein>
    <submittedName>
        <fullName evidence="1">Uncharacterized protein</fullName>
    </submittedName>
</protein>
<dbReference type="InterPro" id="IPR035958">
    <property type="entry name" value="SecB-like_sf"/>
</dbReference>
<dbReference type="OrthoDB" id="2112364at2"/>
<dbReference type="Gene3D" id="3.10.420.10">
    <property type="entry name" value="SecB-like"/>
    <property type="match status" value="1"/>
</dbReference>
<dbReference type="RefSeq" id="WP_152948131.1">
    <property type="nucleotide sequence ID" value="NZ_WHYR01000060.1"/>
</dbReference>
<dbReference type="Proteomes" id="UP000441717">
    <property type="component" value="Unassembled WGS sequence"/>
</dbReference>
<proteinExistence type="predicted"/>
<name>A0A6N7IUU4_9FIRM</name>
<sequence length="151" mass="17184">MSNLVFKLKRIRLQKVNAQLLSDDSNSGKNTFDIKQEIAVEIDVPKEKQIKINVSEKITAPELPFIFDIDVVGYFSSSVPVSREEIQEMKIPLSQPLFSFISLIVGFLTEKMFSGPPLILPPFYPEDEEDECEDVETADKTGWRIFPGDKE</sequence>
<reference evidence="1 2" key="1">
    <citation type="submission" date="2019-10" db="EMBL/GenBank/DDBJ databases">
        <title>Comparative genomics of sulfur disproportionating microorganisms.</title>
        <authorList>
            <person name="Ward L.M."/>
            <person name="Bertran E."/>
            <person name="Johnston D."/>
        </authorList>
    </citation>
    <scope>NUCLEOTIDE SEQUENCE [LARGE SCALE GENOMIC DNA]</scope>
    <source>
        <strain evidence="1 2">DSM 14055</strain>
    </source>
</reference>
<gene>
    <name evidence="1" type="ORF">GFC01_15665</name>
</gene>
<accession>A0A6N7IUU4</accession>
<evidence type="ECO:0000313" key="1">
    <source>
        <dbReference type="EMBL" id="MQL53671.1"/>
    </source>
</evidence>
<evidence type="ECO:0000313" key="2">
    <source>
        <dbReference type="Proteomes" id="UP000441717"/>
    </source>
</evidence>